<accession>A2FN36</accession>
<dbReference type="InterPro" id="IPR053139">
    <property type="entry name" value="Surface_bspA-like"/>
</dbReference>
<evidence type="ECO:0000313" key="1">
    <source>
        <dbReference type="EMBL" id="EAX93678.1"/>
    </source>
</evidence>
<gene>
    <name evidence="1" type="ORF">TVAG_103970</name>
</gene>
<dbReference type="VEuPathDB" id="TrichDB:TVAGG3_0043990"/>
<sequence length="242" mass="26416">MAFSGIKNINITSRNPSTLIKDFMMFTNNRQSLNLYFGTEENVDLVIPSSCTSIGGLTFAEKSINTLIFSDNENLVIGDSCFSGSKLKSISFPSGLKSLGKSCFNKCSFLTSVSLDNTQITTIPDFCFQDCVLLNSIRLPSTVVCIGQYAFSNCYSIGDIGIDSTNLVNISQYAFYRSGISSCGLKPTFKSIDKYAFKESNLTSLTISCNTIEYECFKSCINLESAAFGEGLITISDNSFIP</sequence>
<dbReference type="Gene3D" id="3.80.10.10">
    <property type="entry name" value="Ribonuclease Inhibitor"/>
    <property type="match status" value="1"/>
</dbReference>
<name>A2FN36_TRIV3</name>
<dbReference type="Proteomes" id="UP000001542">
    <property type="component" value="Unassembled WGS sequence"/>
</dbReference>
<dbReference type="SUPFAM" id="SSF52058">
    <property type="entry name" value="L domain-like"/>
    <property type="match status" value="1"/>
</dbReference>
<dbReference type="InterPro" id="IPR032675">
    <property type="entry name" value="LRR_dom_sf"/>
</dbReference>
<dbReference type="STRING" id="5722.A2FN36"/>
<dbReference type="RefSeq" id="XP_001306608.1">
    <property type="nucleotide sequence ID" value="XM_001306607.1"/>
</dbReference>
<reference evidence="1" key="1">
    <citation type="submission" date="2006-10" db="EMBL/GenBank/DDBJ databases">
        <authorList>
            <person name="Amadeo P."/>
            <person name="Zhao Q."/>
            <person name="Wortman J."/>
            <person name="Fraser-Liggett C."/>
            <person name="Carlton J."/>
        </authorList>
    </citation>
    <scope>NUCLEOTIDE SEQUENCE</scope>
    <source>
        <strain evidence="1">G3</strain>
    </source>
</reference>
<dbReference type="Pfam" id="PF13306">
    <property type="entry name" value="LRR_5"/>
    <property type="match status" value="1"/>
</dbReference>
<organism evidence="1 2">
    <name type="scientific">Trichomonas vaginalis (strain ATCC PRA-98 / G3)</name>
    <dbReference type="NCBI Taxonomy" id="412133"/>
    <lineage>
        <taxon>Eukaryota</taxon>
        <taxon>Metamonada</taxon>
        <taxon>Parabasalia</taxon>
        <taxon>Trichomonadida</taxon>
        <taxon>Trichomonadidae</taxon>
        <taxon>Trichomonas</taxon>
    </lineage>
</organism>
<evidence type="ECO:0000313" key="2">
    <source>
        <dbReference type="Proteomes" id="UP000001542"/>
    </source>
</evidence>
<dbReference type="PANTHER" id="PTHR45661">
    <property type="entry name" value="SURFACE ANTIGEN"/>
    <property type="match status" value="1"/>
</dbReference>
<dbReference type="InterPro" id="IPR026906">
    <property type="entry name" value="LRR_5"/>
</dbReference>
<keyword evidence="2" id="KW-1185">Reference proteome</keyword>
<reference evidence="1" key="2">
    <citation type="journal article" date="2007" name="Science">
        <title>Draft genome sequence of the sexually transmitted pathogen Trichomonas vaginalis.</title>
        <authorList>
            <person name="Carlton J.M."/>
            <person name="Hirt R.P."/>
            <person name="Silva J.C."/>
            <person name="Delcher A.L."/>
            <person name="Schatz M."/>
            <person name="Zhao Q."/>
            <person name="Wortman J.R."/>
            <person name="Bidwell S.L."/>
            <person name="Alsmark U.C.M."/>
            <person name="Besteiro S."/>
            <person name="Sicheritz-Ponten T."/>
            <person name="Noel C.J."/>
            <person name="Dacks J.B."/>
            <person name="Foster P.G."/>
            <person name="Simillion C."/>
            <person name="Van de Peer Y."/>
            <person name="Miranda-Saavedra D."/>
            <person name="Barton G.J."/>
            <person name="Westrop G.D."/>
            <person name="Mueller S."/>
            <person name="Dessi D."/>
            <person name="Fiori P.L."/>
            <person name="Ren Q."/>
            <person name="Paulsen I."/>
            <person name="Zhang H."/>
            <person name="Bastida-Corcuera F.D."/>
            <person name="Simoes-Barbosa A."/>
            <person name="Brown M.T."/>
            <person name="Hayes R.D."/>
            <person name="Mukherjee M."/>
            <person name="Okumura C.Y."/>
            <person name="Schneider R."/>
            <person name="Smith A.J."/>
            <person name="Vanacova S."/>
            <person name="Villalvazo M."/>
            <person name="Haas B.J."/>
            <person name="Pertea M."/>
            <person name="Feldblyum T.V."/>
            <person name="Utterback T.R."/>
            <person name="Shu C.L."/>
            <person name="Osoegawa K."/>
            <person name="de Jong P.J."/>
            <person name="Hrdy I."/>
            <person name="Horvathova L."/>
            <person name="Zubacova Z."/>
            <person name="Dolezal P."/>
            <person name="Malik S.B."/>
            <person name="Logsdon J.M. Jr."/>
            <person name="Henze K."/>
            <person name="Gupta A."/>
            <person name="Wang C.C."/>
            <person name="Dunne R.L."/>
            <person name="Upcroft J.A."/>
            <person name="Upcroft P."/>
            <person name="White O."/>
            <person name="Salzberg S.L."/>
            <person name="Tang P."/>
            <person name="Chiu C.-H."/>
            <person name="Lee Y.-S."/>
            <person name="Embley T.M."/>
            <person name="Coombs G.H."/>
            <person name="Mottram J.C."/>
            <person name="Tachezy J."/>
            <person name="Fraser-Liggett C.M."/>
            <person name="Johnson P.J."/>
        </authorList>
    </citation>
    <scope>NUCLEOTIDE SEQUENCE [LARGE SCALE GENOMIC DNA]</scope>
    <source>
        <strain evidence="1">G3</strain>
    </source>
</reference>
<dbReference type="PANTHER" id="PTHR45661:SF3">
    <property type="entry name" value="IG-LIKE DOMAIN-CONTAINING PROTEIN"/>
    <property type="match status" value="1"/>
</dbReference>
<dbReference type="KEGG" id="tva:4751400"/>
<proteinExistence type="predicted"/>
<dbReference type="InParanoid" id="A2FN36"/>
<dbReference type="AlphaFoldDB" id="A2FN36"/>
<dbReference type="OrthoDB" id="6363818at2759"/>
<dbReference type="EMBL" id="DS113898">
    <property type="protein sequence ID" value="EAX93678.1"/>
    <property type="molecule type" value="Genomic_DNA"/>
</dbReference>
<protein>
    <submittedName>
        <fullName evidence="1">Leucine Rich Repeat family protein</fullName>
    </submittedName>
</protein>